<dbReference type="PANTHER" id="PTHR13903">
    <property type="entry name" value="PIRIN-RELATED"/>
    <property type="match status" value="1"/>
</dbReference>
<dbReference type="Pfam" id="PF05726">
    <property type="entry name" value="Pirin_C"/>
    <property type="match status" value="1"/>
</dbReference>
<dbReference type="InterPro" id="IPR014710">
    <property type="entry name" value="RmlC-like_jellyroll"/>
</dbReference>
<dbReference type="SUPFAM" id="SSF51182">
    <property type="entry name" value="RmlC-like cupins"/>
    <property type="match status" value="2"/>
</dbReference>
<evidence type="ECO:0000313" key="2">
    <source>
        <dbReference type="EMBL" id="KAI7838718.1"/>
    </source>
</evidence>
<reference evidence="2" key="1">
    <citation type="submission" date="2020-11" db="EMBL/GenBank/DDBJ databases">
        <title>Chlorella ohadii genome sequencing and assembly.</title>
        <authorList>
            <person name="Murik O."/>
            <person name="Treves H."/>
            <person name="Kedem I."/>
            <person name="Shotland Y."/>
            <person name="Kaplan A."/>
        </authorList>
    </citation>
    <scope>NUCLEOTIDE SEQUENCE</scope>
    <source>
        <strain evidence="2">1</strain>
    </source>
</reference>
<evidence type="ECO:0000259" key="1">
    <source>
        <dbReference type="Pfam" id="PF05726"/>
    </source>
</evidence>
<dbReference type="EMBL" id="JADXDR010000119">
    <property type="protein sequence ID" value="KAI7838718.1"/>
    <property type="molecule type" value="Genomic_DNA"/>
</dbReference>
<dbReference type="CDD" id="cd02247">
    <property type="entry name" value="cupin_pirin_C"/>
    <property type="match status" value="1"/>
</dbReference>
<gene>
    <name evidence="2" type="ORF">COHA_007514</name>
</gene>
<proteinExistence type="predicted"/>
<dbReference type="PIRSF" id="PIRSF006232">
    <property type="entry name" value="Pirin"/>
    <property type="match status" value="1"/>
</dbReference>
<dbReference type="InterPro" id="IPR011051">
    <property type="entry name" value="RmlC_Cupin_sf"/>
</dbReference>
<comment type="caution">
    <text evidence="2">The sequence shown here is derived from an EMBL/GenBank/DDBJ whole genome shotgun (WGS) entry which is preliminary data.</text>
</comment>
<evidence type="ECO:0000313" key="3">
    <source>
        <dbReference type="Proteomes" id="UP001205105"/>
    </source>
</evidence>
<name>A0AAD5DLY5_9CHLO</name>
<dbReference type="Gene3D" id="2.60.120.10">
    <property type="entry name" value="Jelly Rolls"/>
    <property type="match status" value="4"/>
</dbReference>
<dbReference type="Proteomes" id="UP001205105">
    <property type="component" value="Unassembled WGS sequence"/>
</dbReference>
<dbReference type="InterPro" id="IPR012093">
    <property type="entry name" value="Pirin"/>
</dbReference>
<protein>
    <recommendedName>
        <fullName evidence="1">Pirin C-terminal domain-containing protein</fullName>
    </recommendedName>
</protein>
<feature type="domain" description="Pirin C-terminal" evidence="1">
    <location>
        <begin position="103"/>
        <end position="190"/>
    </location>
</feature>
<organism evidence="2 3">
    <name type="scientific">Chlorella ohadii</name>
    <dbReference type="NCBI Taxonomy" id="2649997"/>
    <lineage>
        <taxon>Eukaryota</taxon>
        <taxon>Viridiplantae</taxon>
        <taxon>Chlorophyta</taxon>
        <taxon>core chlorophytes</taxon>
        <taxon>Trebouxiophyceae</taxon>
        <taxon>Chlorellales</taxon>
        <taxon>Chlorellaceae</taxon>
        <taxon>Chlorella clade</taxon>
        <taxon>Chlorella</taxon>
    </lineage>
</organism>
<sequence>MPVVTSGDLHGFQLWINLPAKDKMMKPRYQDYQAEDIPVAEKDGASVRVMAGDSMGIHGPIKLRNPGLLLDVRLAPGATWQQAVPTEWNGFAAVRTEWNGFAAVPTEWNGFAYVYEGAGRIGDKAAQPEHAYVLHNEGDTVQATASEAGLKFLLICGKPIGERIVQHGPFVMNHELEIRQAFMDYQEGKLQRPEDNPWVDEKDEL</sequence>
<dbReference type="InterPro" id="IPR008778">
    <property type="entry name" value="Pirin_C_dom"/>
</dbReference>
<keyword evidence="3" id="KW-1185">Reference proteome</keyword>
<accession>A0AAD5DLY5</accession>
<dbReference type="PANTHER" id="PTHR13903:SF8">
    <property type="entry name" value="PIRIN"/>
    <property type="match status" value="1"/>
</dbReference>
<dbReference type="AlphaFoldDB" id="A0AAD5DLY5"/>